<organism evidence="1 2">
    <name type="scientific">Actinomadura litoris</name>
    <dbReference type="NCBI Taxonomy" id="2678616"/>
    <lineage>
        <taxon>Bacteria</taxon>
        <taxon>Bacillati</taxon>
        <taxon>Actinomycetota</taxon>
        <taxon>Actinomycetes</taxon>
        <taxon>Streptosporangiales</taxon>
        <taxon>Thermomonosporaceae</taxon>
        <taxon>Actinomadura</taxon>
    </lineage>
</organism>
<name>A0A7K1L3W3_9ACTN</name>
<evidence type="ECO:0000313" key="2">
    <source>
        <dbReference type="Proteomes" id="UP000432015"/>
    </source>
</evidence>
<keyword evidence="2" id="KW-1185">Reference proteome</keyword>
<sequence>MPTVDEETITVAADLLHTSPAERAEPSGTVAAAAHPLHRDALPPGPVTAVLPGGNV</sequence>
<comment type="caution">
    <text evidence="1">The sequence shown here is derived from an EMBL/GenBank/DDBJ whole genome shotgun (WGS) entry which is preliminary data.</text>
</comment>
<protein>
    <submittedName>
        <fullName evidence="1">Uncharacterized protein</fullName>
    </submittedName>
</protein>
<dbReference type="RefSeq" id="WP_156218274.1">
    <property type="nucleotide sequence ID" value="NZ_WOFH01000007.1"/>
</dbReference>
<gene>
    <name evidence="1" type="ORF">GNZ18_21215</name>
</gene>
<dbReference type="AlphaFoldDB" id="A0A7K1L3W3"/>
<proteinExistence type="predicted"/>
<reference evidence="1 2" key="1">
    <citation type="submission" date="2019-11" db="EMBL/GenBank/DDBJ databases">
        <authorList>
            <person name="Cao P."/>
        </authorList>
    </citation>
    <scope>NUCLEOTIDE SEQUENCE [LARGE SCALE GENOMIC DNA]</scope>
    <source>
        <strain evidence="1 2">NEAU-AAG5</strain>
    </source>
</reference>
<evidence type="ECO:0000313" key="1">
    <source>
        <dbReference type="EMBL" id="MUN39099.1"/>
    </source>
</evidence>
<accession>A0A7K1L3W3</accession>
<dbReference type="Proteomes" id="UP000432015">
    <property type="component" value="Unassembled WGS sequence"/>
</dbReference>
<dbReference type="EMBL" id="WOFH01000007">
    <property type="protein sequence ID" value="MUN39099.1"/>
    <property type="molecule type" value="Genomic_DNA"/>
</dbReference>